<gene>
    <name evidence="4" type="ORF">L1049_016818</name>
</gene>
<feature type="compositionally biased region" description="Basic and acidic residues" evidence="1">
    <location>
        <begin position="266"/>
        <end position="276"/>
    </location>
</feature>
<dbReference type="InterPro" id="IPR025558">
    <property type="entry name" value="DUF4283"/>
</dbReference>
<feature type="domain" description="DUF4283" evidence="2">
    <location>
        <begin position="41"/>
        <end position="119"/>
    </location>
</feature>
<dbReference type="InterPro" id="IPR025836">
    <property type="entry name" value="Zn_knuckle_CX2CX4HX4C"/>
</dbReference>
<feature type="domain" description="Zinc knuckle CX2CX4HX4C" evidence="3">
    <location>
        <begin position="180"/>
        <end position="225"/>
    </location>
</feature>
<comment type="caution">
    <text evidence="4">The sequence shown here is derived from an EMBL/GenBank/DDBJ whole genome shotgun (WGS) entry which is preliminary data.</text>
</comment>
<evidence type="ECO:0000256" key="1">
    <source>
        <dbReference type="SAM" id="MobiDB-lite"/>
    </source>
</evidence>
<reference evidence="4 5" key="1">
    <citation type="journal article" date="2024" name="Plant J.">
        <title>Genome sequences and population genomics reveal climatic adaptation and genomic divergence between two closely related sweetgum species.</title>
        <authorList>
            <person name="Xu W.Q."/>
            <person name="Ren C.Q."/>
            <person name="Zhang X.Y."/>
            <person name="Comes H.P."/>
            <person name="Liu X.H."/>
            <person name="Li Y.G."/>
            <person name="Kettle C.J."/>
            <person name="Jalonen R."/>
            <person name="Gaisberger H."/>
            <person name="Ma Y.Z."/>
            <person name="Qiu Y.X."/>
        </authorList>
    </citation>
    <scope>NUCLEOTIDE SEQUENCE [LARGE SCALE GENOMIC DNA]</scope>
    <source>
        <strain evidence="4">Hangzhou</strain>
    </source>
</reference>
<dbReference type="AlphaFoldDB" id="A0AAP0S6Z3"/>
<organism evidence="4 5">
    <name type="scientific">Liquidambar formosana</name>
    <name type="common">Formosan gum</name>
    <dbReference type="NCBI Taxonomy" id="63359"/>
    <lineage>
        <taxon>Eukaryota</taxon>
        <taxon>Viridiplantae</taxon>
        <taxon>Streptophyta</taxon>
        <taxon>Embryophyta</taxon>
        <taxon>Tracheophyta</taxon>
        <taxon>Spermatophyta</taxon>
        <taxon>Magnoliopsida</taxon>
        <taxon>eudicotyledons</taxon>
        <taxon>Gunneridae</taxon>
        <taxon>Pentapetalae</taxon>
        <taxon>Saxifragales</taxon>
        <taxon>Altingiaceae</taxon>
        <taxon>Liquidambar</taxon>
    </lineage>
</organism>
<dbReference type="PANTHER" id="PTHR31286:SF178">
    <property type="entry name" value="DUF4283 DOMAIN-CONTAINING PROTEIN"/>
    <property type="match status" value="1"/>
</dbReference>
<sequence length="445" mass="49759">MSSSSKDISQLISQTANLSCLEEGLDLAPDVEAALAASNLLLVGKLISVRGINKQAFKAIISRAWNISYGLTITDLGPNIFLFGFLKDIERNRTLCSGPWSIMGHHLVLKSWDPSLVLEEIDFSLSPFWIQIHGLPPHHKTFSNAAKIGELVGSSPKVDFRSKEALIKSTFLRVQVDLNVHNPLKTGFTLKRQSLPDVWIQFKYERLSDFCYRCGRLCHSEKACSWDVPLDSGSSGLPRQGALAFGPWMRADYVKFSQENFAPHPGDGRRYDRPPERAAQAPVERVAQAPVDVQLCPVEQDALLLRQDEQLFFLLPLHTRRAPSPARRAALSSSPYSYQTRSFSGKTSPFLLQTQRRSPSTVVALKTAAACLLGVSPRDVVVCRVLRGRRRVWPLGRRAGVPMVVVVVVAHHRGGAVGLCRWRVWVSRHLEEMKTDFDRGRKTDF</sequence>
<protein>
    <recommendedName>
        <fullName evidence="6">DUF4283 domain-containing protein</fullName>
    </recommendedName>
</protein>
<evidence type="ECO:0008006" key="6">
    <source>
        <dbReference type="Google" id="ProtNLM"/>
    </source>
</evidence>
<name>A0AAP0S6Z3_LIQFO</name>
<dbReference type="Pfam" id="PF14111">
    <property type="entry name" value="DUF4283"/>
    <property type="match status" value="1"/>
</dbReference>
<evidence type="ECO:0000313" key="4">
    <source>
        <dbReference type="EMBL" id="KAK9288365.1"/>
    </source>
</evidence>
<evidence type="ECO:0000259" key="3">
    <source>
        <dbReference type="Pfam" id="PF14392"/>
    </source>
</evidence>
<dbReference type="Proteomes" id="UP001415857">
    <property type="component" value="Unassembled WGS sequence"/>
</dbReference>
<dbReference type="InterPro" id="IPR040256">
    <property type="entry name" value="At4g02000-like"/>
</dbReference>
<feature type="region of interest" description="Disordered" evidence="1">
    <location>
        <begin position="260"/>
        <end position="281"/>
    </location>
</feature>
<dbReference type="Pfam" id="PF14392">
    <property type="entry name" value="zf-CCHC_4"/>
    <property type="match status" value="1"/>
</dbReference>
<accession>A0AAP0S6Z3</accession>
<keyword evidence="5" id="KW-1185">Reference proteome</keyword>
<evidence type="ECO:0000259" key="2">
    <source>
        <dbReference type="Pfam" id="PF14111"/>
    </source>
</evidence>
<proteinExistence type="predicted"/>
<dbReference type="PANTHER" id="PTHR31286">
    <property type="entry name" value="GLYCINE-RICH CELL WALL STRUCTURAL PROTEIN 1.8-LIKE"/>
    <property type="match status" value="1"/>
</dbReference>
<evidence type="ECO:0000313" key="5">
    <source>
        <dbReference type="Proteomes" id="UP001415857"/>
    </source>
</evidence>
<dbReference type="EMBL" id="JBBPBK010000003">
    <property type="protein sequence ID" value="KAK9288365.1"/>
    <property type="molecule type" value="Genomic_DNA"/>
</dbReference>